<evidence type="ECO:0000313" key="2">
    <source>
        <dbReference type="Proteomes" id="UP000076643"/>
    </source>
</evidence>
<dbReference type="InterPro" id="IPR027417">
    <property type="entry name" value="P-loop_NTPase"/>
</dbReference>
<organism evidence="1 2">
    <name type="scientific">Pseudoalteromonas luteoviolacea DSM 6061</name>
    <dbReference type="NCBI Taxonomy" id="1365250"/>
    <lineage>
        <taxon>Bacteria</taxon>
        <taxon>Pseudomonadati</taxon>
        <taxon>Pseudomonadota</taxon>
        <taxon>Gammaproteobacteria</taxon>
        <taxon>Alteromonadales</taxon>
        <taxon>Pseudoalteromonadaceae</taxon>
        <taxon>Pseudoalteromonas</taxon>
    </lineage>
</organism>
<sequence>MKNKYFVLGLPRTGTTSLCVASLGLGFKTAHTAYTKSAIKSAQLIADTPVFNDFEKLYQLFPNSRFIYLERDLSLWVPSIQRLLTRMLPKLIEQGGGFNETLKRCYLNTFPNLNADNILDDTYLINCYNNHKLNVTSFINKTNADCLFVNLAHEDSGQKLAEFLNVSNIDIPHLNKMGKVTAWNEIRHPLKVESTRLGKVDKDSTLYCFKK</sequence>
<gene>
    <name evidence="1" type="ORF">N475_13680</name>
</gene>
<accession>A0A166X8L3</accession>
<reference evidence="1 2" key="1">
    <citation type="submission" date="2013-07" db="EMBL/GenBank/DDBJ databases">
        <title>Comparative Genomic and Metabolomic Analysis of Twelve Strains of Pseudoalteromonas luteoviolacea.</title>
        <authorList>
            <person name="Vynne N.G."/>
            <person name="Mansson M."/>
            <person name="Gram L."/>
        </authorList>
    </citation>
    <scope>NUCLEOTIDE SEQUENCE [LARGE SCALE GENOMIC DNA]</scope>
    <source>
        <strain evidence="1 2">DSM 6061</strain>
    </source>
</reference>
<name>A0A166X8L3_9GAMM</name>
<dbReference type="AlphaFoldDB" id="A0A166X8L3"/>
<dbReference type="SUPFAM" id="SSF52540">
    <property type="entry name" value="P-loop containing nucleoside triphosphate hydrolases"/>
    <property type="match status" value="1"/>
</dbReference>
<dbReference type="EMBL" id="AUYB01000098">
    <property type="protein sequence ID" value="KZN39805.1"/>
    <property type="molecule type" value="Genomic_DNA"/>
</dbReference>
<comment type="caution">
    <text evidence="1">The sequence shown here is derived from an EMBL/GenBank/DDBJ whole genome shotgun (WGS) entry which is preliminary data.</text>
</comment>
<dbReference type="PANTHER" id="PTHR36978:SF4">
    <property type="entry name" value="P-LOOP CONTAINING NUCLEOSIDE TRIPHOSPHATE HYDROLASE PROTEIN"/>
    <property type="match status" value="1"/>
</dbReference>
<dbReference type="PATRIC" id="fig|1365250.3.peg.1966"/>
<dbReference type="PANTHER" id="PTHR36978">
    <property type="entry name" value="P-LOOP CONTAINING NUCLEOTIDE TRIPHOSPHATE HYDROLASE"/>
    <property type="match status" value="1"/>
</dbReference>
<protein>
    <recommendedName>
        <fullName evidence="3">Sulfotransferase family protein</fullName>
    </recommendedName>
</protein>
<proteinExistence type="predicted"/>
<dbReference type="Pfam" id="PF17784">
    <property type="entry name" value="Sulfotransfer_4"/>
    <property type="match status" value="1"/>
</dbReference>
<dbReference type="RefSeq" id="WP_063365107.1">
    <property type="nucleotide sequence ID" value="NZ_AQHB01000023.1"/>
</dbReference>
<dbReference type="InterPro" id="IPR040632">
    <property type="entry name" value="Sulfotransfer_4"/>
</dbReference>
<evidence type="ECO:0008006" key="3">
    <source>
        <dbReference type="Google" id="ProtNLM"/>
    </source>
</evidence>
<keyword evidence="2" id="KW-1185">Reference proteome</keyword>
<dbReference type="Proteomes" id="UP000076643">
    <property type="component" value="Unassembled WGS sequence"/>
</dbReference>
<evidence type="ECO:0000313" key="1">
    <source>
        <dbReference type="EMBL" id="KZN39805.1"/>
    </source>
</evidence>
<dbReference type="Gene3D" id="3.40.50.300">
    <property type="entry name" value="P-loop containing nucleotide triphosphate hydrolases"/>
    <property type="match status" value="1"/>
</dbReference>